<dbReference type="Pfam" id="PF18990">
    <property type="entry name" value="DUF5723"/>
    <property type="match status" value="1"/>
</dbReference>
<proteinExistence type="predicted"/>
<protein>
    <recommendedName>
        <fullName evidence="1">DUF5723 domain-containing protein</fullName>
    </recommendedName>
</protein>
<dbReference type="Proteomes" id="UP000270856">
    <property type="component" value="Unassembled WGS sequence"/>
</dbReference>
<comment type="caution">
    <text evidence="2">The sequence shown here is derived from an EMBL/GenBank/DDBJ whole genome shotgun (WGS) entry which is preliminary data.</text>
</comment>
<evidence type="ECO:0000313" key="2">
    <source>
        <dbReference type="EMBL" id="RPE00138.1"/>
    </source>
</evidence>
<dbReference type="InterPro" id="IPR043781">
    <property type="entry name" value="DUF5723"/>
</dbReference>
<accession>A0A3N4NZ84</accession>
<gene>
    <name evidence="2" type="ORF">EGM88_02420</name>
</gene>
<dbReference type="RefSeq" id="WP_123896372.1">
    <property type="nucleotide sequence ID" value="NZ_RPFJ01000002.1"/>
</dbReference>
<dbReference type="OrthoDB" id="975426at2"/>
<dbReference type="AlphaFoldDB" id="A0A3N4NZ84"/>
<feature type="domain" description="DUF5723" evidence="1">
    <location>
        <begin position="40"/>
        <end position="447"/>
    </location>
</feature>
<sequence length="472" mass="53307">MQIQKYIYVIFCLVVFKNHSQNKKFIFGNNDVPQSLLLNPGEEVSYKKHIGIPFVSGLYFNIGSNNLTVKDIVSDDGVDINDKIRNLIFKLKSTDYITVNEQVDVINIGYKLKNDKDYLNFGFYQEFDFVAYYPKDLAVLFYQGNTDINGNIELNSNTNFNQISFKGQAFGVFHAGISRKINKRLNVGARVKLYSGSFNVQSVNNKGSFSTVLGENNMYQHQLNNVSFLAQSSGILKDDEVSFSAKSLMSNLFVGGNFGLGVDVGFSYRLNERTSLSASALDIGFISYSKDVSSYSIKGNYAFEGIGLLFPEQDQPISYWEDLILDFDEQLVREEKHKTYISFPSAKINAGLLYGFGKQIRMLSNSISCNTNKGFSVSKYQNEIGAQFYSILRPQFPQMAATVFYNRRLGTFLKTKISYTIDNYLFSNVGFGFSTQINKLNFYAAVDNILGYEDLFNSKKTSFSLGANLIFD</sequence>
<organism evidence="2 3">
    <name type="scientific">Aureibaculum marinum</name>
    <dbReference type="NCBI Taxonomy" id="2487930"/>
    <lineage>
        <taxon>Bacteria</taxon>
        <taxon>Pseudomonadati</taxon>
        <taxon>Bacteroidota</taxon>
        <taxon>Flavobacteriia</taxon>
        <taxon>Flavobacteriales</taxon>
        <taxon>Flavobacteriaceae</taxon>
        <taxon>Aureibaculum</taxon>
    </lineage>
</organism>
<dbReference type="EMBL" id="RPFJ01000002">
    <property type="protein sequence ID" value="RPE00138.1"/>
    <property type="molecule type" value="Genomic_DNA"/>
</dbReference>
<dbReference type="Gene3D" id="2.40.160.60">
    <property type="entry name" value="Outer membrane protein transport protein (OMPP1/FadL/TodX)"/>
    <property type="match status" value="1"/>
</dbReference>
<keyword evidence="3" id="KW-1185">Reference proteome</keyword>
<reference evidence="2 3" key="1">
    <citation type="submission" date="2018-11" db="EMBL/GenBank/DDBJ databases">
        <title>Aureibaculum marinum gen. nov., sp. nov., a member of the family Flavobacteriaceae isolated from the Bohai Sea.</title>
        <authorList>
            <person name="Ji X."/>
        </authorList>
    </citation>
    <scope>NUCLEOTIDE SEQUENCE [LARGE SCALE GENOMIC DNA]</scope>
    <source>
        <strain evidence="2 3">BH-SD17</strain>
    </source>
</reference>
<name>A0A3N4NZ84_9FLAO</name>
<evidence type="ECO:0000259" key="1">
    <source>
        <dbReference type="Pfam" id="PF18990"/>
    </source>
</evidence>
<evidence type="ECO:0000313" key="3">
    <source>
        <dbReference type="Proteomes" id="UP000270856"/>
    </source>
</evidence>